<reference evidence="8 9" key="1">
    <citation type="submission" date="2019-09" db="EMBL/GenBank/DDBJ databases">
        <title>YIM 48816 draft genome.</title>
        <authorList>
            <person name="Jiang L."/>
        </authorList>
    </citation>
    <scope>NUCLEOTIDE SEQUENCE [LARGE SCALE GENOMIC DNA]</scope>
    <source>
        <strain evidence="8 9">YIM 48816</strain>
    </source>
</reference>
<feature type="domain" description="Tyr recombinase" evidence="6">
    <location>
        <begin position="223"/>
        <end position="398"/>
    </location>
</feature>
<evidence type="ECO:0000259" key="6">
    <source>
        <dbReference type="PROSITE" id="PS51898"/>
    </source>
</evidence>
<dbReference type="SUPFAM" id="SSF56349">
    <property type="entry name" value="DNA breaking-rejoining enzymes"/>
    <property type="match status" value="1"/>
</dbReference>
<dbReference type="Pfam" id="PF00589">
    <property type="entry name" value="Phage_integrase"/>
    <property type="match status" value="1"/>
</dbReference>
<keyword evidence="9" id="KW-1185">Reference proteome</keyword>
<dbReference type="RefSeq" id="WP_150996323.1">
    <property type="nucleotide sequence ID" value="NZ_VZZK01000001.1"/>
</dbReference>
<evidence type="ECO:0000313" key="9">
    <source>
        <dbReference type="Proteomes" id="UP000474159"/>
    </source>
</evidence>
<keyword evidence="4" id="KW-0233">DNA recombination</keyword>
<evidence type="ECO:0000313" key="8">
    <source>
        <dbReference type="EMBL" id="KAB1081728.1"/>
    </source>
</evidence>
<evidence type="ECO:0000256" key="1">
    <source>
        <dbReference type="ARBA" id="ARBA00008857"/>
    </source>
</evidence>
<evidence type="ECO:0000256" key="4">
    <source>
        <dbReference type="ARBA" id="ARBA00023172"/>
    </source>
</evidence>
<evidence type="ECO:0000256" key="2">
    <source>
        <dbReference type="ARBA" id="ARBA00022908"/>
    </source>
</evidence>
<dbReference type="InterPro" id="IPR010998">
    <property type="entry name" value="Integrase_recombinase_N"/>
</dbReference>
<dbReference type="InterPro" id="IPR038488">
    <property type="entry name" value="Integrase_DNA-bd_sf"/>
</dbReference>
<dbReference type="InterPro" id="IPR025166">
    <property type="entry name" value="Integrase_DNA_bind_dom"/>
</dbReference>
<dbReference type="InterPro" id="IPR050808">
    <property type="entry name" value="Phage_Integrase"/>
</dbReference>
<dbReference type="Pfam" id="PF13356">
    <property type="entry name" value="Arm-DNA-bind_3"/>
    <property type="match status" value="1"/>
</dbReference>
<evidence type="ECO:0000256" key="5">
    <source>
        <dbReference type="PROSITE-ProRule" id="PRU01248"/>
    </source>
</evidence>
<dbReference type="PANTHER" id="PTHR30629:SF2">
    <property type="entry name" value="PROPHAGE INTEGRASE INTS-RELATED"/>
    <property type="match status" value="1"/>
</dbReference>
<accession>A0A6L3T484</accession>
<gene>
    <name evidence="8" type="ORF">F6X53_01105</name>
</gene>
<evidence type="ECO:0000259" key="7">
    <source>
        <dbReference type="PROSITE" id="PS51900"/>
    </source>
</evidence>
<sequence>MPKLTKRIVDAAEARPAPYFLWCTELRGFGARVFPSGRRVYYADYRTTGGLRRRMAIGEHGKITVEEARKLAINTMSDVIRGEDPVEERITRRKSMTIAELCERYLKAADKGQILGRARKPKKASTLVSDRGRIEHHIIPLLGRRLARDLTTADVQRFVREVQEGKTAKRYKTKARGIVLVEGGDGAASRSAGLLGGIMSYAIGEGIIALNPVRGVKKPADQKRDRRLSPEEYQALGRVLAEADEQGESWQSTHSIRLLCLTGCRMREIANLRWAEVDLSGSCLRLSDTKEGRSVRPVGQAAVALLRQIAERQAGAHVLPATRGKGGFGGIPDAVERYTRRAELRGVGAHTLRHSYASTAGDLGLSDSTIGAMLGHAGHGVTSRYIHHLDAVLIAAADKVAEKLSSYF</sequence>
<dbReference type="Gene3D" id="3.30.160.390">
    <property type="entry name" value="Integrase, DNA-binding domain"/>
    <property type="match status" value="1"/>
</dbReference>
<dbReference type="Gene3D" id="1.10.443.10">
    <property type="entry name" value="Intergrase catalytic core"/>
    <property type="match status" value="1"/>
</dbReference>
<dbReference type="Proteomes" id="UP000474159">
    <property type="component" value="Unassembled WGS sequence"/>
</dbReference>
<dbReference type="GO" id="GO:0003677">
    <property type="term" value="F:DNA binding"/>
    <property type="evidence" value="ECO:0007669"/>
    <property type="project" value="UniProtKB-UniRule"/>
</dbReference>
<dbReference type="PROSITE" id="PS51898">
    <property type="entry name" value="TYR_RECOMBINASE"/>
    <property type="match status" value="1"/>
</dbReference>
<dbReference type="GO" id="GO:0006310">
    <property type="term" value="P:DNA recombination"/>
    <property type="evidence" value="ECO:0007669"/>
    <property type="project" value="UniProtKB-KW"/>
</dbReference>
<dbReference type="InterPro" id="IPR044068">
    <property type="entry name" value="CB"/>
</dbReference>
<protein>
    <submittedName>
        <fullName evidence="8">Tyrosine-type recombinase/integrase</fullName>
    </submittedName>
</protein>
<dbReference type="InterPro" id="IPR013762">
    <property type="entry name" value="Integrase-like_cat_sf"/>
</dbReference>
<dbReference type="CDD" id="cd00796">
    <property type="entry name" value="INT_Rci_Hp1_C"/>
    <property type="match status" value="1"/>
</dbReference>
<proteinExistence type="inferred from homology"/>
<dbReference type="InterPro" id="IPR002104">
    <property type="entry name" value="Integrase_catalytic"/>
</dbReference>
<dbReference type="EMBL" id="VZZK01000001">
    <property type="protein sequence ID" value="KAB1081728.1"/>
    <property type="molecule type" value="Genomic_DNA"/>
</dbReference>
<dbReference type="PANTHER" id="PTHR30629">
    <property type="entry name" value="PROPHAGE INTEGRASE"/>
    <property type="match status" value="1"/>
</dbReference>
<dbReference type="InterPro" id="IPR011010">
    <property type="entry name" value="DNA_brk_join_enz"/>
</dbReference>
<name>A0A6L3T484_9HYPH</name>
<comment type="caution">
    <text evidence="8">The sequence shown here is derived from an EMBL/GenBank/DDBJ whole genome shotgun (WGS) entry which is preliminary data.</text>
</comment>
<dbReference type="AlphaFoldDB" id="A0A6L3T484"/>
<organism evidence="8 9">
    <name type="scientific">Methylobacterium soli</name>
    <dbReference type="NCBI Taxonomy" id="553447"/>
    <lineage>
        <taxon>Bacteria</taxon>
        <taxon>Pseudomonadati</taxon>
        <taxon>Pseudomonadota</taxon>
        <taxon>Alphaproteobacteria</taxon>
        <taxon>Hyphomicrobiales</taxon>
        <taxon>Methylobacteriaceae</taxon>
        <taxon>Methylobacterium</taxon>
    </lineage>
</organism>
<comment type="similarity">
    <text evidence="1">Belongs to the 'phage' integrase family.</text>
</comment>
<keyword evidence="3 5" id="KW-0238">DNA-binding</keyword>
<dbReference type="GO" id="GO:0015074">
    <property type="term" value="P:DNA integration"/>
    <property type="evidence" value="ECO:0007669"/>
    <property type="project" value="UniProtKB-KW"/>
</dbReference>
<evidence type="ECO:0000256" key="3">
    <source>
        <dbReference type="ARBA" id="ARBA00023125"/>
    </source>
</evidence>
<dbReference type="OrthoDB" id="7615137at2"/>
<feature type="domain" description="Core-binding (CB)" evidence="7">
    <location>
        <begin position="96"/>
        <end position="203"/>
    </location>
</feature>
<dbReference type="Gene3D" id="1.10.150.130">
    <property type="match status" value="1"/>
</dbReference>
<keyword evidence="2" id="KW-0229">DNA integration</keyword>
<dbReference type="PROSITE" id="PS51900">
    <property type="entry name" value="CB"/>
    <property type="match status" value="1"/>
</dbReference>